<dbReference type="Proteomes" id="UP000503278">
    <property type="component" value="Chromosome"/>
</dbReference>
<proteinExistence type="predicted"/>
<protein>
    <submittedName>
        <fullName evidence="2">Uncharacterized protein</fullName>
    </submittedName>
</protein>
<dbReference type="AlphaFoldDB" id="A0A7L5E4W1"/>
<feature type="transmembrane region" description="Helical" evidence="1">
    <location>
        <begin position="170"/>
        <end position="192"/>
    </location>
</feature>
<reference evidence="2 3" key="1">
    <citation type="submission" date="2020-04" db="EMBL/GenBank/DDBJ databases">
        <title>Genome sequencing of novel species.</title>
        <authorList>
            <person name="Heo J."/>
            <person name="Kim S.-J."/>
            <person name="Kim J.-S."/>
            <person name="Hong S.-B."/>
            <person name="Kwon S.-W."/>
        </authorList>
    </citation>
    <scope>NUCLEOTIDE SEQUENCE [LARGE SCALE GENOMIC DNA]</scope>
    <source>
        <strain evidence="2 3">F39-2</strain>
    </source>
</reference>
<keyword evidence="1" id="KW-0472">Membrane</keyword>
<evidence type="ECO:0000313" key="3">
    <source>
        <dbReference type="Proteomes" id="UP000503278"/>
    </source>
</evidence>
<keyword evidence="1" id="KW-0812">Transmembrane</keyword>
<sequence>MSRNLERQLVVIKNRLCLLGTFLVPLLLAGYFGWYTYEIDRSLVPISGTIHSFERKGTHSTRRRIFSLEEYRTSFVRYDEGLHDLFIRNLLYDIHEPPPHTAIEPIYYLQPQLKPRQQRQVSLFIRKQDWNALQNRNRTIPFFYLLLIPNHSSRSGYYLDLYLFVFRSNYGVLAMFVSLMSFLGCCLGATWWYERYKALQVYAISIIILHVAIFMF</sequence>
<feature type="transmembrane region" description="Helical" evidence="1">
    <location>
        <begin position="16"/>
        <end position="37"/>
    </location>
</feature>
<feature type="transmembrane region" description="Helical" evidence="1">
    <location>
        <begin position="199"/>
        <end position="215"/>
    </location>
</feature>
<dbReference type="RefSeq" id="WP_169610819.1">
    <property type="nucleotide sequence ID" value="NZ_CP051682.1"/>
</dbReference>
<evidence type="ECO:0000256" key="1">
    <source>
        <dbReference type="SAM" id="Phobius"/>
    </source>
</evidence>
<name>A0A7L5E4W1_9SPHI</name>
<dbReference type="EMBL" id="CP051682">
    <property type="protein sequence ID" value="QJD98081.1"/>
    <property type="molecule type" value="Genomic_DNA"/>
</dbReference>
<organism evidence="2 3">
    <name type="scientific">Mucilaginibacter robiniae</name>
    <dbReference type="NCBI Taxonomy" id="2728022"/>
    <lineage>
        <taxon>Bacteria</taxon>
        <taxon>Pseudomonadati</taxon>
        <taxon>Bacteroidota</taxon>
        <taxon>Sphingobacteriia</taxon>
        <taxon>Sphingobacteriales</taxon>
        <taxon>Sphingobacteriaceae</taxon>
        <taxon>Mucilaginibacter</taxon>
    </lineage>
</organism>
<accession>A0A7L5E4W1</accession>
<evidence type="ECO:0000313" key="2">
    <source>
        <dbReference type="EMBL" id="QJD98081.1"/>
    </source>
</evidence>
<keyword evidence="1" id="KW-1133">Transmembrane helix</keyword>
<keyword evidence="3" id="KW-1185">Reference proteome</keyword>
<dbReference type="KEGG" id="mrob:HH214_20470"/>
<gene>
    <name evidence="2" type="ORF">HH214_20470</name>
</gene>